<proteinExistence type="predicted"/>
<dbReference type="InterPro" id="IPR007844">
    <property type="entry name" value="AsmA"/>
</dbReference>
<evidence type="ECO:0000259" key="2">
    <source>
        <dbReference type="Pfam" id="PF05170"/>
    </source>
</evidence>
<evidence type="ECO:0000256" key="1">
    <source>
        <dbReference type="SAM" id="MobiDB-lite"/>
    </source>
</evidence>
<dbReference type="Pfam" id="PF05170">
    <property type="entry name" value="AsmA"/>
    <property type="match status" value="2"/>
</dbReference>
<feature type="domain" description="AsmA" evidence="2">
    <location>
        <begin position="289"/>
        <end position="530"/>
    </location>
</feature>
<dbReference type="GO" id="GO:0005886">
    <property type="term" value="C:plasma membrane"/>
    <property type="evidence" value="ECO:0007669"/>
    <property type="project" value="TreeGrafter"/>
</dbReference>
<dbReference type="PANTHER" id="PTHR30441">
    <property type="entry name" value="DUF748 DOMAIN-CONTAINING PROTEIN"/>
    <property type="match status" value="1"/>
</dbReference>
<reference evidence="3 4" key="1">
    <citation type="submission" date="2017-05" db="EMBL/GenBank/DDBJ databases">
        <authorList>
            <person name="Varghese N."/>
            <person name="Submissions S."/>
        </authorList>
    </citation>
    <scope>NUCLEOTIDE SEQUENCE [LARGE SCALE GENOMIC DNA]</scope>
    <source>
        <strain evidence="3 4">DSM 28009</strain>
    </source>
</reference>
<dbReference type="GO" id="GO:0090313">
    <property type="term" value="P:regulation of protein targeting to membrane"/>
    <property type="evidence" value="ECO:0007669"/>
    <property type="project" value="TreeGrafter"/>
</dbReference>
<dbReference type="EMBL" id="FXTE01000004">
    <property type="protein sequence ID" value="SMO65094.1"/>
    <property type="molecule type" value="Genomic_DNA"/>
</dbReference>
<evidence type="ECO:0000313" key="4">
    <source>
        <dbReference type="Proteomes" id="UP000319555"/>
    </source>
</evidence>
<feature type="domain" description="AsmA" evidence="2">
    <location>
        <begin position="7"/>
        <end position="178"/>
    </location>
</feature>
<sequence>MKWLMRILFLLVAVVGLVIGALLLMPGDKLATILAEQVKAQTGRDLKLSGGVKLSFWPVLGMETGAVSFGNASWAGSEPMLSAESLAVGVDTLAILSGDVLIKRIIAENPTLRLELSDGRGNWEFDTAVAPTASGSGGSKPADASRAVTLEHLKLTQARLIFVENGSARFDVADVDLSASWPAVSAPMVLDAQMPVPGGEARVDIKIPDLPAYASGAASEIELALAAPGGDIGFDGRVNLAGEMDGKLQLKTKDTEKMLAAFGQEGVGVPHGLGRAANVSGQMTYTRDGRISVRDLVASLDSNRFTGEVDIVISNPPQITARLDASDLDLSRYNQSGQTVSSSSGGSGAGAASEGWSREPIDASALALANGEIRLTAKSIALPELTLGPSDLTMRLDRSRAALEMNPATLFSGTLNGQVVANNRNGLSVGGKIKAKGIDLKQALTALVGVERLSGTGSGSFEFLGVGQNENQIMRSLSGKGRLDVGKGLISGFDLDRLMGRGKGSGGTTVFNSLTGSFTIDQGVLQNNDLLMSLDNFRADGKGKVGIGARNIDYLFTPVALRANSGEGLSVPVRIVGPWSNPSIKPDLTKVIEAAAGGKVKELEDDVKKKVIDKIGGDTGTAGTDGDSVEDALKNKLEDEAKKGLLKLFGGN</sequence>
<dbReference type="OrthoDB" id="5439561at2"/>
<protein>
    <submittedName>
        <fullName evidence="3">AsmA protein</fullName>
    </submittedName>
</protein>
<keyword evidence="4" id="KW-1185">Reference proteome</keyword>
<name>A0A521D082_9RHOB</name>
<accession>A0A521D082</accession>
<dbReference type="Proteomes" id="UP000319555">
    <property type="component" value="Unassembled WGS sequence"/>
</dbReference>
<evidence type="ECO:0000313" key="3">
    <source>
        <dbReference type="EMBL" id="SMO65094.1"/>
    </source>
</evidence>
<dbReference type="AlphaFoldDB" id="A0A521D082"/>
<organism evidence="3 4">
    <name type="scientific">Ruegeria faecimaris</name>
    <dbReference type="NCBI Taxonomy" id="686389"/>
    <lineage>
        <taxon>Bacteria</taxon>
        <taxon>Pseudomonadati</taxon>
        <taxon>Pseudomonadota</taxon>
        <taxon>Alphaproteobacteria</taxon>
        <taxon>Rhodobacterales</taxon>
        <taxon>Roseobacteraceae</taxon>
        <taxon>Ruegeria</taxon>
    </lineage>
</organism>
<gene>
    <name evidence="3" type="ORF">SAMN06265380_10489</name>
</gene>
<dbReference type="PANTHER" id="PTHR30441:SF4">
    <property type="entry name" value="PROTEIN ASMA"/>
    <property type="match status" value="1"/>
</dbReference>
<feature type="region of interest" description="Disordered" evidence="1">
    <location>
        <begin position="334"/>
        <end position="355"/>
    </location>
</feature>
<dbReference type="RefSeq" id="WP_142636622.1">
    <property type="nucleotide sequence ID" value="NZ_FXTE01000004.1"/>
</dbReference>
<dbReference type="InterPro" id="IPR052894">
    <property type="entry name" value="AsmA-related"/>
</dbReference>